<reference evidence="1" key="1">
    <citation type="submission" date="2020-05" db="EMBL/GenBank/DDBJ databases">
        <authorList>
            <person name="Chiriac C."/>
            <person name="Salcher M."/>
            <person name="Ghai R."/>
            <person name="Kavagutti S V."/>
        </authorList>
    </citation>
    <scope>NUCLEOTIDE SEQUENCE</scope>
</reference>
<name>A0A6J5PSD8_9CAUD</name>
<sequence>MSFINWNPNEFLSEDSSDYFVNGSDVTFPEISSVTKIRLTSDPGSGQTYHDWDQDSTIFSFYK</sequence>
<gene>
    <name evidence="1" type="ORF">UFOVP972_77</name>
</gene>
<organism evidence="1">
    <name type="scientific">uncultured Caudovirales phage</name>
    <dbReference type="NCBI Taxonomy" id="2100421"/>
    <lineage>
        <taxon>Viruses</taxon>
        <taxon>Duplodnaviria</taxon>
        <taxon>Heunggongvirae</taxon>
        <taxon>Uroviricota</taxon>
        <taxon>Caudoviricetes</taxon>
        <taxon>Peduoviridae</taxon>
        <taxon>Maltschvirus</taxon>
        <taxon>Maltschvirus maltsch</taxon>
    </lineage>
</organism>
<proteinExistence type="predicted"/>
<accession>A0A6J5PSD8</accession>
<dbReference type="EMBL" id="LR796923">
    <property type="protein sequence ID" value="CAB4174779.1"/>
    <property type="molecule type" value="Genomic_DNA"/>
</dbReference>
<evidence type="ECO:0000313" key="1">
    <source>
        <dbReference type="EMBL" id="CAB4174779.1"/>
    </source>
</evidence>
<protein>
    <submittedName>
        <fullName evidence="1">Uncharacterized protein</fullName>
    </submittedName>
</protein>